<keyword evidence="3" id="KW-1185">Reference proteome</keyword>
<dbReference type="InterPro" id="IPR022137">
    <property type="entry name" value="Znf_prot_DUF3669"/>
</dbReference>
<dbReference type="OrthoDB" id="2993351at2759"/>
<name>W2RZW6_CYPE1</name>
<gene>
    <name evidence="2" type="ORF">HMPREF1541_03273</name>
</gene>
<organism evidence="2 3">
    <name type="scientific">Cyphellophora europaea (strain CBS 101466)</name>
    <name type="common">Phialophora europaea</name>
    <dbReference type="NCBI Taxonomy" id="1220924"/>
    <lineage>
        <taxon>Eukaryota</taxon>
        <taxon>Fungi</taxon>
        <taxon>Dikarya</taxon>
        <taxon>Ascomycota</taxon>
        <taxon>Pezizomycotina</taxon>
        <taxon>Eurotiomycetes</taxon>
        <taxon>Chaetothyriomycetidae</taxon>
        <taxon>Chaetothyriales</taxon>
        <taxon>Cyphellophoraceae</taxon>
        <taxon>Cyphellophora</taxon>
    </lineage>
</organism>
<dbReference type="EMBL" id="KB822719">
    <property type="protein sequence ID" value="ETN41338.1"/>
    <property type="molecule type" value="Genomic_DNA"/>
</dbReference>
<dbReference type="eggNOG" id="ENOG502S9QG">
    <property type="taxonomic scope" value="Eukaryota"/>
</dbReference>
<dbReference type="VEuPathDB" id="FungiDB:HMPREF1541_03273"/>
<dbReference type="RefSeq" id="XP_008715847.1">
    <property type="nucleotide sequence ID" value="XM_008717625.1"/>
</dbReference>
<reference evidence="2 3" key="1">
    <citation type="submission" date="2013-03" db="EMBL/GenBank/DDBJ databases">
        <title>The Genome Sequence of Phialophora europaea CBS 101466.</title>
        <authorList>
            <consortium name="The Broad Institute Genomics Platform"/>
            <person name="Cuomo C."/>
            <person name="de Hoog S."/>
            <person name="Gorbushina A."/>
            <person name="Walker B."/>
            <person name="Young S.K."/>
            <person name="Zeng Q."/>
            <person name="Gargeya S."/>
            <person name="Fitzgerald M."/>
            <person name="Haas B."/>
            <person name="Abouelleil A."/>
            <person name="Allen A.W."/>
            <person name="Alvarado L."/>
            <person name="Arachchi H.M."/>
            <person name="Berlin A.M."/>
            <person name="Chapman S.B."/>
            <person name="Gainer-Dewar J."/>
            <person name="Goldberg J."/>
            <person name="Griggs A."/>
            <person name="Gujja S."/>
            <person name="Hansen M."/>
            <person name="Howarth C."/>
            <person name="Imamovic A."/>
            <person name="Ireland A."/>
            <person name="Larimer J."/>
            <person name="McCowan C."/>
            <person name="Murphy C."/>
            <person name="Pearson M."/>
            <person name="Poon T.W."/>
            <person name="Priest M."/>
            <person name="Roberts A."/>
            <person name="Saif S."/>
            <person name="Shea T."/>
            <person name="Sisk P."/>
            <person name="Sykes S."/>
            <person name="Wortman J."/>
            <person name="Nusbaum C."/>
            <person name="Birren B."/>
        </authorList>
    </citation>
    <scope>NUCLEOTIDE SEQUENCE [LARGE SCALE GENOMIC DNA]</scope>
    <source>
        <strain evidence="2 3">CBS 101466</strain>
    </source>
</reference>
<dbReference type="HOGENOM" id="CLU_039531_0_0_1"/>
<dbReference type="Proteomes" id="UP000030752">
    <property type="component" value="Unassembled WGS sequence"/>
</dbReference>
<proteinExistence type="predicted"/>
<dbReference type="PANTHER" id="PTHR40780:SF2">
    <property type="entry name" value="DUF3669 DOMAIN-CONTAINING PROTEIN"/>
    <property type="match status" value="1"/>
</dbReference>
<dbReference type="InParanoid" id="W2RZW6"/>
<protein>
    <recommendedName>
        <fullName evidence="1">DUF3669 domain-containing protein</fullName>
    </recommendedName>
</protein>
<dbReference type="AlphaFoldDB" id="W2RZW6"/>
<sequence length="439" mass="50177">MDRRTQLQSSEASIKSLALNAQNMTAWTFMSDEDIRKANSHTILSRMLSTRTHISITSTLARENDEASRSVELRKYVHIGQGQCGTVLAFQGTDEVVKIPNGPHKQHVLYQDAQIHAAVEKAFREAPTELRAEISIPRYCTWVTPAMSQWWNSRLNLFPSEYQSPTYGLVSQRIFPLPAPVRSAIIDTFCPKQLRKSVQQDPSNRDCLVRLYLGKREPGKRAQEKSFRLRNFPLMVNDLEELKIEALGFARVMADALAILHWSAKVDGNDIEFVLGSASTETLYRTAVGPEELKYITKDSPAHNRADFDFTKRHIHVWLLDFNQCVTFDEENDPDWLQLLTRAFWFNDPYYPRPVSDHPADTALWESFAERYLYASQHLTNSAGPARFIQKIEEEGKERRTMISKQGKDSLLGALMEGCKEMQIGIKTGFISNALPHQR</sequence>
<evidence type="ECO:0000313" key="3">
    <source>
        <dbReference type="Proteomes" id="UP000030752"/>
    </source>
</evidence>
<accession>W2RZW6</accession>
<dbReference type="GeneID" id="19970612"/>
<feature type="domain" description="DUF3669" evidence="1">
    <location>
        <begin position="317"/>
        <end position="382"/>
    </location>
</feature>
<dbReference type="PANTHER" id="PTHR40780">
    <property type="entry name" value="DUF3669 DOMAIN-CONTAINING PROTEIN"/>
    <property type="match status" value="1"/>
</dbReference>
<evidence type="ECO:0000259" key="1">
    <source>
        <dbReference type="Pfam" id="PF12417"/>
    </source>
</evidence>
<dbReference type="Pfam" id="PF12417">
    <property type="entry name" value="DUF3669"/>
    <property type="match status" value="1"/>
</dbReference>
<evidence type="ECO:0000313" key="2">
    <source>
        <dbReference type="EMBL" id="ETN41338.1"/>
    </source>
</evidence>